<accession>A0ABU7JFL8</accession>
<dbReference type="Proteomes" id="UP001339167">
    <property type="component" value="Unassembled WGS sequence"/>
</dbReference>
<protein>
    <submittedName>
        <fullName evidence="3">WecB/TagA/CpsF family glycosyltransferase</fullName>
    </submittedName>
</protein>
<evidence type="ECO:0000256" key="2">
    <source>
        <dbReference type="ARBA" id="ARBA00022679"/>
    </source>
</evidence>
<organism evidence="3 4">
    <name type="scientific">Alkalimonas mucilaginosa</name>
    <dbReference type="NCBI Taxonomy" id="3057676"/>
    <lineage>
        <taxon>Bacteria</taxon>
        <taxon>Pseudomonadati</taxon>
        <taxon>Pseudomonadota</taxon>
        <taxon>Gammaproteobacteria</taxon>
        <taxon>Alkalimonas</taxon>
    </lineage>
</organism>
<name>A0ABU7JFL8_9GAMM</name>
<dbReference type="EMBL" id="JAUGZK010000006">
    <property type="protein sequence ID" value="MEE2024481.1"/>
    <property type="molecule type" value="Genomic_DNA"/>
</dbReference>
<dbReference type="PANTHER" id="PTHR34136:SF1">
    <property type="entry name" value="UDP-N-ACETYL-D-MANNOSAMINURONIC ACID TRANSFERASE"/>
    <property type="match status" value="1"/>
</dbReference>
<dbReference type="NCBIfam" id="TIGR00696">
    <property type="entry name" value="wecG_tagA_cpsF"/>
    <property type="match status" value="1"/>
</dbReference>
<comment type="caution">
    <text evidence="3">The sequence shown here is derived from an EMBL/GenBank/DDBJ whole genome shotgun (WGS) entry which is preliminary data.</text>
</comment>
<proteinExistence type="predicted"/>
<dbReference type="Pfam" id="PF03808">
    <property type="entry name" value="Glyco_tran_WecG"/>
    <property type="match status" value="1"/>
</dbReference>
<sequence length="264" mass="29507">MFEPIFDTVNVGGIETARLGRKDLARLVGNICAHYSEQNKAQPFVIFSNNGHAISIYNSDAEAKTQMDQADLVHADGQSVVSFSRWFNKGNAIPERTATTDMIHDIPNFYEGTLKHFLLGGKESSVTKAADVLAQSYPNFQVVGVQHGYFNEAEETAICDAINAAKPDVLWVGLGKPKEQIFCIRNKQRLNVPVIISCGGCYNYITGEYPRAPMWMQKAGMEWLFRMANDPKKLFWRYAVTNPHAIYCVLKHGRAQKNVAADVN</sequence>
<dbReference type="PANTHER" id="PTHR34136">
    <property type="match status" value="1"/>
</dbReference>
<dbReference type="CDD" id="cd06533">
    <property type="entry name" value="Glyco_transf_WecG_TagA"/>
    <property type="match status" value="1"/>
</dbReference>
<reference evidence="3 4" key="1">
    <citation type="submission" date="2023-06" db="EMBL/GenBank/DDBJ databases">
        <title>Alkalimonas sp., MEB004 an alkaliphilic bacterium isolated from Lonar Lake, India.</title>
        <authorList>
            <person name="Joshi A."/>
            <person name="Thite S."/>
        </authorList>
    </citation>
    <scope>NUCLEOTIDE SEQUENCE [LARGE SCALE GENOMIC DNA]</scope>
    <source>
        <strain evidence="3 4">MEB004</strain>
    </source>
</reference>
<keyword evidence="1" id="KW-0328">Glycosyltransferase</keyword>
<dbReference type="RefSeq" id="WP_330087812.1">
    <property type="nucleotide sequence ID" value="NZ_JAUGZK010000006.1"/>
</dbReference>
<keyword evidence="2" id="KW-0808">Transferase</keyword>
<evidence type="ECO:0000313" key="3">
    <source>
        <dbReference type="EMBL" id="MEE2024481.1"/>
    </source>
</evidence>
<gene>
    <name evidence="3" type="ORF">QWF21_09490</name>
</gene>
<evidence type="ECO:0000313" key="4">
    <source>
        <dbReference type="Proteomes" id="UP001339167"/>
    </source>
</evidence>
<keyword evidence="4" id="KW-1185">Reference proteome</keyword>
<dbReference type="InterPro" id="IPR004629">
    <property type="entry name" value="WecG_TagA_CpsF"/>
</dbReference>
<evidence type="ECO:0000256" key="1">
    <source>
        <dbReference type="ARBA" id="ARBA00022676"/>
    </source>
</evidence>